<keyword evidence="3" id="KW-1185">Reference proteome</keyword>
<evidence type="ECO:0000313" key="3">
    <source>
        <dbReference type="Proteomes" id="UP000321933"/>
    </source>
</evidence>
<accession>A0A5C8ZTA4</accession>
<gene>
    <name evidence="2" type="ORF">FVW59_12415</name>
</gene>
<dbReference type="RefSeq" id="WP_148064665.1">
    <property type="nucleotide sequence ID" value="NZ_VRYZ01000005.1"/>
</dbReference>
<organism evidence="2 3">
    <name type="scientific">Parahaliea aestuarii</name>
    <dbReference type="NCBI Taxonomy" id="1852021"/>
    <lineage>
        <taxon>Bacteria</taxon>
        <taxon>Pseudomonadati</taxon>
        <taxon>Pseudomonadota</taxon>
        <taxon>Gammaproteobacteria</taxon>
        <taxon>Cellvibrionales</taxon>
        <taxon>Halieaceae</taxon>
        <taxon>Parahaliea</taxon>
    </lineage>
</organism>
<name>A0A5C8ZTA4_9GAMM</name>
<comment type="caution">
    <text evidence="2">The sequence shown here is derived from an EMBL/GenBank/DDBJ whole genome shotgun (WGS) entry which is preliminary data.</text>
</comment>
<reference evidence="2 3" key="1">
    <citation type="submission" date="2019-08" db="EMBL/GenBank/DDBJ databases">
        <title>Parahaliea maris sp. nov., isolated from the surface seawater.</title>
        <authorList>
            <person name="Liu Y."/>
        </authorList>
    </citation>
    <scope>NUCLEOTIDE SEQUENCE [LARGE SCALE GENOMIC DNA]</scope>
    <source>
        <strain evidence="2 3">S2-26</strain>
    </source>
</reference>
<evidence type="ECO:0000313" key="2">
    <source>
        <dbReference type="EMBL" id="TXS91009.1"/>
    </source>
</evidence>
<dbReference type="EMBL" id="VRYZ01000005">
    <property type="protein sequence ID" value="TXS91009.1"/>
    <property type="molecule type" value="Genomic_DNA"/>
</dbReference>
<evidence type="ECO:0000256" key="1">
    <source>
        <dbReference type="SAM" id="SignalP"/>
    </source>
</evidence>
<dbReference type="AlphaFoldDB" id="A0A5C8ZTA4"/>
<dbReference type="OrthoDB" id="5741041at2"/>
<keyword evidence="1" id="KW-0732">Signal</keyword>
<proteinExistence type="predicted"/>
<dbReference type="Proteomes" id="UP000321933">
    <property type="component" value="Unassembled WGS sequence"/>
</dbReference>
<feature type="chain" id="PRO_5022911533" description="YceI family protein" evidence="1">
    <location>
        <begin position="29"/>
        <end position="208"/>
    </location>
</feature>
<evidence type="ECO:0008006" key="4">
    <source>
        <dbReference type="Google" id="ProtNLM"/>
    </source>
</evidence>
<sequence length="208" mass="22223">MTRTSTASRFSAWLLFASLLVPAMGASAEDAEAEAAKTVPTAKRAAAVQLEATITAIDHDTRDVTLEGPEGNLFTLSASDDIERLDEFAVGDVVVATYLEAFAAELREPTEQELANPWQEVDDAEIASLDELPAAAGVRVVRAVCSIEGMNRLLGTVTLLDPRDNYHTVTDVDPEIMPELRIGAPVVVTFSQALALELEKPETTAPAS</sequence>
<feature type="signal peptide" evidence="1">
    <location>
        <begin position="1"/>
        <end position="28"/>
    </location>
</feature>
<protein>
    <recommendedName>
        <fullName evidence="4">YceI family protein</fullName>
    </recommendedName>
</protein>